<dbReference type="EMBL" id="CAJJDP010000016">
    <property type="protein sequence ID" value="CAD8144463.1"/>
    <property type="molecule type" value="Genomic_DNA"/>
</dbReference>
<name>A0A8S1SWN9_PAROT</name>
<dbReference type="OMA" id="KIMITAN"/>
<evidence type="ECO:0000313" key="2">
    <source>
        <dbReference type="Proteomes" id="UP000683925"/>
    </source>
</evidence>
<comment type="caution">
    <text evidence="1">The sequence shown here is derived from an EMBL/GenBank/DDBJ whole genome shotgun (WGS) entry which is preliminary data.</text>
</comment>
<dbReference type="OrthoDB" id="282823at2759"/>
<protein>
    <submittedName>
        <fullName evidence="1">Uncharacterized protein</fullName>
    </submittedName>
</protein>
<dbReference type="Proteomes" id="UP000683925">
    <property type="component" value="Unassembled WGS sequence"/>
</dbReference>
<accession>A0A8S1SWN9</accession>
<proteinExistence type="predicted"/>
<gene>
    <name evidence="1" type="ORF">POCTA_138.1.T0160161</name>
</gene>
<organism evidence="1 2">
    <name type="scientific">Paramecium octaurelia</name>
    <dbReference type="NCBI Taxonomy" id="43137"/>
    <lineage>
        <taxon>Eukaryota</taxon>
        <taxon>Sar</taxon>
        <taxon>Alveolata</taxon>
        <taxon>Ciliophora</taxon>
        <taxon>Intramacronucleata</taxon>
        <taxon>Oligohymenophorea</taxon>
        <taxon>Peniculida</taxon>
        <taxon>Parameciidae</taxon>
        <taxon>Paramecium</taxon>
    </lineage>
</organism>
<keyword evidence="2" id="KW-1185">Reference proteome</keyword>
<sequence>MYSKFLYTRRLEQKTYVDHYLKYLIPISNYKVVCFFQSNTEEAGEYEVYEIRKTAPIVKKQMKEIVIMSEPFEYSDREIGFFNTETLSLWILDFMDSKITNTEVTLPSQRLNNFFTPEFLNINKVVYVDQCLRYKYFQGIQSFITLEQFYVFASEDATCNENNFISWNVIENKKIDECQINESNYLVFEELQKQKIILICKQVYLDEDFTFSLWIPGSNLYKFINVKQALNATILKPFDNQNKIIIKEEQPDASFISKKIMITANPNHQAHPILINIECDQDLNLKDFNYAPYQIDSKGCILIESPWLVGNELIVSYYTHTNITIAVCDINKQLEPCKLINFKQEQKVSNFYFSQSPKHFVELFDDATKNKVEEEIILPNQTQEVTQYYHHSFVPNQIHFFHYLIQKGIYNQIGDLCMEVMQFAFSSPIKKEKVEHQN</sequence>
<reference evidence="1" key="1">
    <citation type="submission" date="2021-01" db="EMBL/GenBank/DDBJ databases">
        <authorList>
            <consortium name="Genoscope - CEA"/>
            <person name="William W."/>
        </authorList>
    </citation>
    <scope>NUCLEOTIDE SEQUENCE</scope>
</reference>
<evidence type="ECO:0000313" key="1">
    <source>
        <dbReference type="EMBL" id="CAD8144463.1"/>
    </source>
</evidence>
<dbReference type="AlphaFoldDB" id="A0A8S1SWN9"/>